<sequence length="100" mass="11655">MPQVPTTVFDSLPFIDLPISRITFLTKKQNRSEIVPFLTQLTQHFSVKERKKKPLTETKRSPEDAAVTSLKHGIHILTRYHSPVIQLRRNARDQRDTRAH</sequence>
<accession>A0AAV4W6C6</accession>
<organism evidence="1 2">
    <name type="scientific">Caerostris darwini</name>
    <dbReference type="NCBI Taxonomy" id="1538125"/>
    <lineage>
        <taxon>Eukaryota</taxon>
        <taxon>Metazoa</taxon>
        <taxon>Ecdysozoa</taxon>
        <taxon>Arthropoda</taxon>
        <taxon>Chelicerata</taxon>
        <taxon>Arachnida</taxon>
        <taxon>Araneae</taxon>
        <taxon>Araneomorphae</taxon>
        <taxon>Entelegynae</taxon>
        <taxon>Araneoidea</taxon>
        <taxon>Araneidae</taxon>
        <taxon>Caerostris</taxon>
    </lineage>
</organism>
<reference evidence="1 2" key="1">
    <citation type="submission" date="2021-06" db="EMBL/GenBank/DDBJ databases">
        <title>Caerostris darwini draft genome.</title>
        <authorList>
            <person name="Kono N."/>
            <person name="Arakawa K."/>
        </authorList>
    </citation>
    <scope>NUCLEOTIDE SEQUENCE [LARGE SCALE GENOMIC DNA]</scope>
</reference>
<dbReference type="Proteomes" id="UP001054837">
    <property type="component" value="Unassembled WGS sequence"/>
</dbReference>
<keyword evidence="2" id="KW-1185">Reference proteome</keyword>
<protein>
    <recommendedName>
        <fullName evidence="3">Ribosomal protein S10</fullName>
    </recommendedName>
</protein>
<dbReference type="EMBL" id="BPLQ01014199">
    <property type="protein sequence ID" value="GIY78026.1"/>
    <property type="molecule type" value="Genomic_DNA"/>
</dbReference>
<gene>
    <name evidence="1" type="ORF">CDAR_232491</name>
</gene>
<evidence type="ECO:0008006" key="3">
    <source>
        <dbReference type="Google" id="ProtNLM"/>
    </source>
</evidence>
<dbReference type="AlphaFoldDB" id="A0AAV4W6C6"/>
<evidence type="ECO:0000313" key="2">
    <source>
        <dbReference type="Proteomes" id="UP001054837"/>
    </source>
</evidence>
<evidence type="ECO:0000313" key="1">
    <source>
        <dbReference type="EMBL" id="GIY78026.1"/>
    </source>
</evidence>
<proteinExistence type="predicted"/>
<comment type="caution">
    <text evidence="1">The sequence shown here is derived from an EMBL/GenBank/DDBJ whole genome shotgun (WGS) entry which is preliminary data.</text>
</comment>
<name>A0AAV4W6C6_9ARAC</name>